<evidence type="ECO:0000256" key="1">
    <source>
        <dbReference type="ARBA" id="ARBA00010531"/>
    </source>
</evidence>
<protein>
    <submittedName>
        <fullName evidence="5">50S ribosomal protein L1</fullName>
    </submittedName>
</protein>
<dbReference type="Proteomes" id="UP000694924">
    <property type="component" value="Unplaced"/>
</dbReference>
<name>A0ABM1IXK6_POLDO</name>
<comment type="similarity">
    <text evidence="1">Belongs to the universal ribosomal protein uL1 family.</text>
</comment>
<sequence>MALMFVGRLLNNLCTTSKHNLGVTSQLIIQTRDYAARKGTRARRDAKKIKKKIEKIEKIGFIDKLLQAEKKSTTVVKRKRFTPINKPGPIDNVWLFRSHPPKIYSIEEAVQCHRETHHPTMLNCPDSKVIAKFDISLLGEKKGKFIEAFSRIIDYPYNIEHNENRTILAFCAKDSLVQEVLKAGATLAGGKDLIKSIKGGDVSLSEFQYCAAHPDILPDLLLIRGLMKKKFPTTKRGTLTPDLEGLVKKFVRGTKYDAIPDKFEKEYGIIQCPIGTLDMDSKHLEENFAALVRDIHSVKPKKQTAIIIRGCLISPPGKEYFSVDVNQYLPQETIVKDPVNEELLEEEDDLSDAVIPSH</sequence>
<evidence type="ECO:0000256" key="3">
    <source>
        <dbReference type="ARBA" id="ARBA00023274"/>
    </source>
</evidence>
<dbReference type="PANTHER" id="PTHR36427:SF3">
    <property type="entry name" value="LARGE RIBOSOMAL SUBUNIT PROTEIN UL1M"/>
    <property type="match status" value="1"/>
</dbReference>
<evidence type="ECO:0000313" key="4">
    <source>
        <dbReference type="Proteomes" id="UP000694924"/>
    </source>
</evidence>
<dbReference type="GO" id="GO:0005840">
    <property type="term" value="C:ribosome"/>
    <property type="evidence" value="ECO:0007669"/>
    <property type="project" value="UniProtKB-KW"/>
</dbReference>
<dbReference type="InterPro" id="IPR016095">
    <property type="entry name" value="Ribosomal_uL1_3-a/b-sand"/>
</dbReference>
<dbReference type="Gene3D" id="3.30.190.20">
    <property type="match status" value="1"/>
</dbReference>
<keyword evidence="4" id="KW-1185">Reference proteome</keyword>
<evidence type="ECO:0000313" key="5">
    <source>
        <dbReference type="RefSeq" id="XP_015184943.1"/>
    </source>
</evidence>
<dbReference type="GeneID" id="107070909"/>
<evidence type="ECO:0000256" key="2">
    <source>
        <dbReference type="ARBA" id="ARBA00022980"/>
    </source>
</evidence>
<accession>A0ABM1IXK6</accession>
<dbReference type="Pfam" id="PF00687">
    <property type="entry name" value="Ribosomal_L1"/>
    <property type="match status" value="1"/>
</dbReference>
<dbReference type="InterPro" id="IPR023674">
    <property type="entry name" value="Ribosomal_uL1-like"/>
</dbReference>
<proteinExistence type="inferred from homology"/>
<organism evidence="4 5">
    <name type="scientific">Polistes dominula</name>
    <name type="common">European paper wasp</name>
    <name type="synonym">Vespa dominula</name>
    <dbReference type="NCBI Taxonomy" id="743375"/>
    <lineage>
        <taxon>Eukaryota</taxon>
        <taxon>Metazoa</taxon>
        <taxon>Ecdysozoa</taxon>
        <taxon>Arthropoda</taxon>
        <taxon>Hexapoda</taxon>
        <taxon>Insecta</taxon>
        <taxon>Pterygota</taxon>
        <taxon>Neoptera</taxon>
        <taxon>Endopterygota</taxon>
        <taxon>Hymenoptera</taxon>
        <taxon>Apocrita</taxon>
        <taxon>Aculeata</taxon>
        <taxon>Vespoidea</taxon>
        <taxon>Vespidae</taxon>
        <taxon>Polistinae</taxon>
        <taxon>Polistini</taxon>
        <taxon>Polistes</taxon>
    </lineage>
</organism>
<keyword evidence="3" id="KW-0687">Ribonucleoprotein</keyword>
<dbReference type="Gene3D" id="3.40.50.790">
    <property type="match status" value="1"/>
</dbReference>
<dbReference type="RefSeq" id="XP_015184943.1">
    <property type="nucleotide sequence ID" value="XM_015329457.1"/>
</dbReference>
<dbReference type="PANTHER" id="PTHR36427">
    <property type="entry name" value="54S RIBOSOMAL PROTEIN L1, MITOCHONDRIAL"/>
    <property type="match status" value="1"/>
</dbReference>
<keyword evidence="2 5" id="KW-0689">Ribosomal protein</keyword>
<reference evidence="5" key="1">
    <citation type="submission" date="2025-08" db="UniProtKB">
        <authorList>
            <consortium name="RefSeq"/>
        </authorList>
    </citation>
    <scope>IDENTIFICATION</scope>
    <source>
        <tissue evidence="5">Whole body</tissue>
    </source>
</reference>
<dbReference type="CDD" id="cd00403">
    <property type="entry name" value="Ribosomal_L1"/>
    <property type="match status" value="1"/>
</dbReference>
<dbReference type="InterPro" id="IPR028364">
    <property type="entry name" value="Ribosomal_uL1/biogenesis"/>
</dbReference>
<dbReference type="SUPFAM" id="SSF56808">
    <property type="entry name" value="Ribosomal protein L1"/>
    <property type="match status" value="1"/>
</dbReference>
<gene>
    <name evidence="5" type="primary">LOC107070909</name>
</gene>